<keyword evidence="1" id="KW-1185">Reference proteome</keyword>
<dbReference type="Proteomes" id="UP000695022">
    <property type="component" value="Unplaced"/>
</dbReference>
<organism evidence="1 2">
    <name type="scientific">Priapulus caudatus</name>
    <name type="common">Priapulid worm</name>
    <dbReference type="NCBI Taxonomy" id="37621"/>
    <lineage>
        <taxon>Eukaryota</taxon>
        <taxon>Metazoa</taxon>
        <taxon>Ecdysozoa</taxon>
        <taxon>Scalidophora</taxon>
        <taxon>Priapulida</taxon>
        <taxon>Priapulimorpha</taxon>
        <taxon>Priapulimorphida</taxon>
        <taxon>Priapulidae</taxon>
        <taxon>Priapulus</taxon>
    </lineage>
</organism>
<gene>
    <name evidence="2" type="primary">LOC106806762</name>
</gene>
<evidence type="ECO:0000313" key="1">
    <source>
        <dbReference type="Proteomes" id="UP000695022"/>
    </source>
</evidence>
<protein>
    <submittedName>
        <fullName evidence="2">Homeobox protein B-H2-like</fullName>
    </submittedName>
</protein>
<dbReference type="GeneID" id="106806762"/>
<dbReference type="RefSeq" id="XP_014664309.1">
    <property type="nucleotide sequence ID" value="XM_014808823.1"/>
</dbReference>
<name>A0ABM1DWI8_PRICU</name>
<reference evidence="2" key="1">
    <citation type="submission" date="2025-08" db="UniProtKB">
        <authorList>
            <consortium name="RefSeq"/>
        </authorList>
    </citation>
    <scope>IDENTIFICATION</scope>
</reference>
<proteinExistence type="predicted"/>
<sequence length="131" mass="14042">MNAWTKWKRQTAVGLELLAEAGNYAAVQRMLQNNPYAWYSPAAAAAAHPAVPGYTPSMLDMYYRQAAAAALQRPVLPGSMTSMSSIPRLFNFSAASHLPQPHMPSPIYGAARPVTSVASSIAAVTDPHRTS</sequence>
<accession>A0ABM1DWI8</accession>
<evidence type="ECO:0000313" key="2">
    <source>
        <dbReference type="RefSeq" id="XP_014664309.1"/>
    </source>
</evidence>